<dbReference type="EMBL" id="JBHSAP010000004">
    <property type="protein sequence ID" value="MFC4075472.1"/>
    <property type="molecule type" value="Genomic_DNA"/>
</dbReference>
<feature type="coiled-coil region" evidence="1">
    <location>
        <begin position="256"/>
        <end position="283"/>
    </location>
</feature>
<keyword evidence="2" id="KW-0472">Membrane</keyword>
<dbReference type="RefSeq" id="WP_380701419.1">
    <property type="nucleotide sequence ID" value="NZ_JBHSAP010000004.1"/>
</dbReference>
<proteinExistence type="predicted"/>
<organism evidence="3 4">
    <name type="scientific">Salinithrix halophila</name>
    <dbReference type="NCBI Taxonomy" id="1485204"/>
    <lineage>
        <taxon>Bacteria</taxon>
        <taxon>Bacillati</taxon>
        <taxon>Bacillota</taxon>
        <taxon>Bacilli</taxon>
        <taxon>Bacillales</taxon>
        <taxon>Thermoactinomycetaceae</taxon>
        <taxon>Salinithrix</taxon>
    </lineage>
</organism>
<keyword evidence="2" id="KW-0812">Transmembrane</keyword>
<reference evidence="4" key="1">
    <citation type="journal article" date="2019" name="Int. J. Syst. Evol. Microbiol.">
        <title>The Global Catalogue of Microorganisms (GCM) 10K type strain sequencing project: providing services to taxonomists for standard genome sequencing and annotation.</title>
        <authorList>
            <consortium name="The Broad Institute Genomics Platform"/>
            <consortium name="The Broad Institute Genome Sequencing Center for Infectious Disease"/>
            <person name="Wu L."/>
            <person name="Ma J."/>
        </authorList>
    </citation>
    <scope>NUCLEOTIDE SEQUENCE [LARGE SCALE GENOMIC DNA]</scope>
    <source>
        <strain evidence="4">IBRC-M 10813</strain>
    </source>
</reference>
<gene>
    <name evidence="3" type="ORF">ACFOUO_01455</name>
</gene>
<feature type="transmembrane region" description="Helical" evidence="2">
    <location>
        <begin position="80"/>
        <end position="98"/>
    </location>
</feature>
<evidence type="ECO:0000256" key="1">
    <source>
        <dbReference type="SAM" id="Coils"/>
    </source>
</evidence>
<evidence type="ECO:0000313" key="4">
    <source>
        <dbReference type="Proteomes" id="UP001595843"/>
    </source>
</evidence>
<keyword evidence="2" id="KW-1133">Transmembrane helix</keyword>
<comment type="caution">
    <text evidence="3">The sequence shown here is derived from an EMBL/GenBank/DDBJ whole genome shotgun (WGS) entry which is preliminary data.</text>
</comment>
<evidence type="ECO:0000313" key="3">
    <source>
        <dbReference type="EMBL" id="MFC4075472.1"/>
    </source>
</evidence>
<keyword evidence="1" id="KW-0175">Coiled coil</keyword>
<sequence length="338" mass="38925">MRLFFAILLSLLVPGTGQFVNGQRWKGILFVGLDIICLVLKYTVSLIPMYLLYIVVLVDAVVVGIQIIRGKRETPTGKPYIVEVVVAFLIAVIVTWGVDAGAEKLTMVSLGGVFPDNSISKQEEQKIKQEAETYLNNKYGKEFYVDQIKYTWQISTYSMRGHLRGEKDSDFLVEKEKRNFSDTYYLHKLSKEGREEIKPQVEGSFTSLMNWDSTVTVAEQVEEQFAGQDLSYSEIRQKTDRYQQQVQINISKSLSESNKREEMEKAYQLVDQLNQNKINASLEINYFDPSLKEEKGIDKVDFTEQLRYDDYLTAFLEVDDISQISSVQDLEEYLELVK</sequence>
<evidence type="ECO:0000256" key="2">
    <source>
        <dbReference type="SAM" id="Phobius"/>
    </source>
</evidence>
<accession>A0ABV8JCL7</accession>
<protein>
    <submittedName>
        <fullName evidence="3">Uncharacterized protein</fullName>
    </submittedName>
</protein>
<feature type="transmembrane region" description="Helical" evidence="2">
    <location>
        <begin position="51"/>
        <end position="68"/>
    </location>
</feature>
<keyword evidence="4" id="KW-1185">Reference proteome</keyword>
<dbReference type="Proteomes" id="UP001595843">
    <property type="component" value="Unassembled WGS sequence"/>
</dbReference>
<name>A0ABV8JCL7_9BACL</name>